<dbReference type="InterPro" id="IPR050707">
    <property type="entry name" value="HTH_MetabolicPath_Reg"/>
</dbReference>
<dbReference type="Proteomes" id="UP001296943">
    <property type="component" value="Unassembled WGS sequence"/>
</dbReference>
<keyword evidence="1" id="KW-0805">Transcription regulation</keyword>
<dbReference type="InterPro" id="IPR014757">
    <property type="entry name" value="Tscrpt_reg_IclR_C"/>
</dbReference>
<dbReference type="SMART" id="SM00346">
    <property type="entry name" value="HTH_ICLR"/>
    <property type="match status" value="1"/>
</dbReference>
<name>A0ABS2N4R0_9BACI</name>
<evidence type="ECO:0000256" key="1">
    <source>
        <dbReference type="ARBA" id="ARBA00023015"/>
    </source>
</evidence>
<dbReference type="InterPro" id="IPR036390">
    <property type="entry name" value="WH_DNA-bd_sf"/>
</dbReference>
<keyword evidence="7" id="KW-1185">Reference proteome</keyword>
<dbReference type="InterPro" id="IPR029016">
    <property type="entry name" value="GAF-like_dom_sf"/>
</dbReference>
<evidence type="ECO:0000256" key="2">
    <source>
        <dbReference type="ARBA" id="ARBA00023125"/>
    </source>
</evidence>
<dbReference type="GO" id="GO:0003677">
    <property type="term" value="F:DNA binding"/>
    <property type="evidence" value="ECO:0007669"/>
    <property type="project" value="UniProtKB-KW"/>
</dbReference>
<organism evidence="6 7">
    <name type="scientific">Aquibacillus albus</name>
    <dbReference type="NCBI Taxonomy" id="1168171"/>
    <lineage>
        <taxon>Bacteria</taxon>
        <taxon>Bacillati</taxon>
        <taxon>Bacillota</taxon>
        <taxon>Bacilli</taxon>
        <taxon>Bacillales</taxon>
        <taxon>Bacillaceae</taxon>
        <taxon>Aquibacillus</taxon>
    </lineage>
</organism>
<dbReference type="RefSeq" id="WP_204501706.1">
    <property type="nucleotide sequence ID" value="NZ_JAFBDR010000025.1"/>
</dbReference>
<dbReference type="PROSITE" id="PS51077">
    <property type="entry name" value="HTH_ICLR"/>
    <property type="match status" value="1"/>
</dbReference>
<dbReference type="SUPFAM" id="SSF55781">
    <property type="entry name" value="GAF domain-like"/>
    <property type="match status" value="1"/>
</dbReference>
<gene>
    <name evidence="6" type="ORF">JOC48_003586</name>
</gene>
<dbReference type="PROSITE" id="PS51078">
    <property type="entry name" value="ICLR_ED"/>
    <property type="match status" value="1"/>
</dbReference>
<evidence type="ECO:0000259" key="5">
    <source>
        <dbReference type="PROSITE" id="PS51078"/>
    </source>
</evidence>
<sequence length="246" mass="27755">MNVIEKTLTVLKAFTEIQPLWGVNELSRNLNLPASTLHRILKILREDGILEVTDTGKYKLGPEMFRLSSIVYSQIDIKNLAKPHLELLSTDVDESVYLAQYFPQHKRLSFIYGSQSKHALQYVLELGILQPIHIAASGKAILAFLDNSEIESVFDHEGLTEDQRIETLKELTEIKEQGYAMTRSERLKSALGFGAPIFDATQKVVGSIICAIPIHHYEEKNKDLIVEKIIESAKNISHTLGYNPVK</sequence>
<dbReference type="PANTHER" id="PTHR30136:SF8">
    <property type="entry name" value="TRANSCRIPTIONAL REGULATORY PROTEIN"/>
    <property type="match status" value="1"/>
</dbReference>
<dbReference type="Gene3D" id="3.30.450.40">
    <property type="match status" value="1"/>
</dbReference>
<dbReference type="SUPFAM" id="SSF46785">
    <property type="entry name" value="Winged helix' DNA-binding domain"/>
    <property type="match status" value="1"/>
</dbReference>
<dbReference type="PANTHER" id="PTHR30136">
    <property type="entry name" value="HELIX-TURN-HELIX TRANSCRIPTIONAL REGULATOR, ICLR FAMILY"/>
    <property type="match status" value="1"/>
</dbReference>
<reference evidence="6 7" key="1">
    <citation type="submission" date="2021-01" db="EMBL/GenBank/DDBJ databases">
        <title>Genomic Encyclopedia of Type Strains, Phase IV (KMG-IV): sequencing the most valuable type-strain genomes for metagenomic binning, comparative biology and taxonomic classification.</title>
        <authorList>
            <person name="Goeker M."/>
        </authorList>
    </citation>
    <scope>NUCLEOTIDE SEQUENCE [LARGE SCALE GENOMIC DNA]</scope>
    <source>
        <strain evidence="6 7">DSM 23711</strain>
    </source>
</reference>
<proteinExistence type="predicted"/>
<dbReference type="Pfam" id="PF01614">
    <property type="entry name" value="IclR_C"/>
    <property type="match status" value="1"/>
</dbReference>
<comment type="caution">
    <text evidence="6">The sequence shown here is derived from an EMBL/GenBank/DDBJ whole genome shotgun (WGS) entry which is preliminary data.</text>
</comment>
<dbReference type="InterPro" id="IPR036388">
    <property type="entry name" value="WH-like_DNA-bd_sf"/>
</dbReference>
<evidence type="ECO:0000313" key="7">
    <source>
        <dbReference type="Proteomes" id="UP001296943"/>
    </source>
</evidence>
<evidence type="ECO:0000256" key="3">
    <source>
        <dbReference type="ARBA" id="ARBA00023163"/>
    </source>
</evidence>
<dbReference type="InterPro" id="IPR011991">
    <property type="entry name" value="ArsR-like_HTH"/>
</dbReference>
<evidence type="ECO:0000313" key="6">
    <source>
        <dbReference type="EMBL" id="MBM7573038.1"/>
    </source>
</evidence>
<accession>A0ABS2N4R0</accession>
<keyword evidence="3" id="KW-0804">Transcription</keyword>
<dbReference type="EMBL" id="JAFBDR010000025">
    <property type="protein sequence ID" value="MBM7573038.1"/>
    <property type="molecule type" value="Genomic_DNA"/>
</dbReference>
<dbReference type="CDD" id="cd00090">
    <property type="entry name" value="HTH_ARSR"/>
    <property type="match status" value="1"/>
</dbReference>
<dbReference type="InterPro" id="IPR005471">
    <property type="entry name" value="Tscrpt_reg_IclR_N"/>
</dbReference>
<feature type="domain" description="HTH iclR-type" evidence="4">
    <location>
        <begin position="1"/>
        <end position="62"/>
    </location>
</feature>
<feature type="domain" description="IclR-ED" evidence="5">
    <location>
        <begin position="63"/>
        <end position="242"/>
    </location>
</feature>
<evidence type="ECO:0000259" key="4">
    <source>
        <dbReference type="PROSITE" id="PS51077"/>
    </source>
</evidence>
<keyword evidence="2 6" id="KW-0238">DNA-binding</keyword>
<dbReference type="Gene3D" id="1.10.10.10">
    <property type="entry name" value="Winged helix-like DNA-binding domain superfamily/Winged helix DNA-binding domain"/>
    <property type="match status" value="1"/>
</dbReference>
<protein>
    <submittedName>
        <fullName evidence="6">DNA-binding IclR family transcriptional regulator</fullName>
    </submittedName>
</protein>
<dbReference type="Pfam" id="PF09339">
    <property type="entry name" value="HTH_IclR"/>
    <property type="match status" value="1"/>
</dbReference>